<feature type="transmembrane region" description="Helical" evidence="1">
    <location>
        <begin position="208"/>
        <end position="227"/>
    </location>
</feature>
<dbReference type="RefSeq" id="WP_120465058.1">
    <property type="nucleotide sequence ID" value="NZ_BMIW01000047.1"/>
</dbReference>
<name>A0ABQ1W946_9BACL</name>
<dbReference type="Proteomes" id="UP000608420">
    <property type="component" value="Unassembled WGS sequence"/>
</dbReference>
<comment type="caution">
    <text evidence="3">The sequence shown here is derived from an EMBL/GenBank/DDBJ whole genome shotgun (WGS) entry which is preliminary data.</text>
</comment>
<dbReference type="CDD" id="cd03507">
    <property type="entry name" value="Delta12-FADS-like"/>
    <property type="match status" value="1"/>
</dbReference>
<proteinExistence type="predicted"/>
<dbReference type="EMBL" id="BMIW01000047">
    <property type="protein sequence ID" value="GGG17362.1"/>
    <property type="molecule type" value="Genomic_DNA"/>
</dbReference>
<evidence type="ECO:0000259" key="2">
    <source>
        <dbReference type="Pfam" id="PF00487"/>
    </source>
</evidence>
<dbReference type="PANTHER" id="PTHR19353">
    <property type="entry name" value="FATTY ACID DESATURASE 2"/>
    <property type="match status" value="1"/>
</dbReference>
<dbReference type="PANTHER" id="PTHR19353:SF73">
    <property type="entry name" value="FATTY ACID DESATURASE"/>
    <property type="match status" value="1"/>
</dbReference>
<sequence>MKSLQEYNRWKKDMALHGKSDLRKSVWQLVNSIVPFLLLWGLAYEMLSISIWITLLLAIPAAGFMIRIFIIFHDCCHLSFFAGKRANTIIGTITGILTLFPYEQWKNEHSIHHATSGNLGRRGTGDIWTLTTKEYAALSSWKRLGYRLYRNPFVMFGLGPVFIFLYVYRLNRKNARRKERMNTYLTNAALAGLMGLLCWLLGWKEVLLVEGTILYLSGVAGIWLFYVQHQFEGTYYERAEEWDFVSAAMKGSSYYKLPKILQWITGNIGFHHIHHLDPQVSNYNLQLIHDSNAAMHDVPAIGIRLSLQALRYRLWDENSKRFVGFRGLNSEG</sequence>
<feature type="transmembrane region" description="Helical" evidence="1">
    <location>
        <begin position="84"/>
        <end position="102"/>
    </location>
</feature>
<feature type="transmembrane region" description="Helical" evidence="1">
    <location>
        <begin position="183"/>
        <end position="202"/>
    </location>
</feature>
<evidence type="ECO:0000313" key="4">
    <source>
        <dbReference type="Proteomes" id="UP000608420"/>
    </source>
</evidence>
<organism evidence="3 4">
    <name type="scientific">Paenibacillus aceti</name>
    <dbReference type="NCBI Taxonomy" id="1820010"/>
    <lineage>
        <taxon>Bacteria</taxon>
        <taxon>Bacillati</taxon>
        <taxon>Bacillota</taxon>
        <taxon>Bacilli</taxon>
        <taxon>Bacillales</taxon>
        <taxon>Paenibacillaceae</taxon>
        <taxon>Paenibacillus</taxon>
    </lineage>
</organism>
<feature type="transmembrane region" description="Helical" evidence="1">
    <location>
        <begin position="49"/>
        <end position="72"/>
    </location>
</feature>
<evidence type="ECO:0000313" key="3">
    <source>
        <dbReference type="EMBL" id="GGG17362.1"/>
    </source>
</evidence>
<feature type="transmembrane region" description="Helical" evidence="1">
    <location>
        <begin position="153"/>
        <end position="171"/>
    </location>
</feature>
<keyword evidence="1" id="KW-0812">Transmembrane</keyword>
<evidence type="ECO:0000256" key="1">
    <source>
        <dbReference type="SAM" id="Phobius"/>
    </source>
</evidence>
<feature type="domain" description="Fatty acid desaturase" evidence="2">
    <location>
        <begin position="52"/>
        <end position="291"/>
    </location>
</feature>
<keyword evidence="4" id="KW-1185">Reference proteome</keyword>
<reference evidence="4" key="1">
    <citation type="journal article" date="2019" name="Int. J. Syst. Evol. Microbiol.">
        <title>The Global Catalogue of Microorganisms (GCM) 10K type strain sequencing project: providing services to taxonomists for standard genome sequencing and annotation.</title>
        <authorList>
            <consortium name="The Broad Institute Genomics Platform"/>
            <consortium name="The Broad Institute Genome Sequencing Center for Infectious Disease"/>
            <person name="Wu L."/>
            <person name="Ma J."/>
        </authorList>
    </citation>
    <scope>NUCLEOTIDE SEQUENCE [LARGE SCALE GENOMIC DNA]</scope>
    <source>
        <strain evidence="4">CGMCC 1.15420</strain>
    </source>
</reference>
<accession>A0ABQ1W946</accession>
<dbReference type="Pfam" id="PF00487">
    <property type="entry name" value="FA_desaturase"/>
    <property type="match status" value="1"/>
</dbReference>
<dbReference type="InterPro" id="IPR005804">
    <property type="entry name" value="FA_desaturase_dom"/>
</dbReference>
<protein>
    <submittedName>
        <fullName evidence="3">Fatty acid desaturase</fullName>
    </submittedName>
</protein>
<keyword evidence="1" id="KW-1133">Transmembrane helix</keyword>
<keyword evidence="1" id="KW-0472">Membrane</keyword>
<gene>
    <name evidence="3" type="ORF">GCM10010913_44270</name>
</gene>
<feature type="transmembrane region" description="Helical" evidence="1">
    <location>
        <begin position="26"/>
        <end position="43"/>
    </location>
</feature>
<dbReference type="InterPro" id="IPR012171">
    <property type="entry name" value="Fatty_acid_desaturase"/>
</dbReference>